<evidence type="ECO:0000256" key="1">
    <source>
        <dbReference type="SAM" id="MobiDB-lite"/>
    </source>
</evidence>
<accession>A0A4C1YUD5</accession>
<proteinExistence type="predicted"/>
<protein>
    <submittedName>
        <fullName evidence="2">Uncharacterized protein</fullName>
    </submittedName>
</protein>
<dbReference type="AlphaFoldDB" id="A0A4C1YUD5"/>
<dbReference type="Proteomes" id="UP000299102">
    <property type="component" value="Unassembled WGS sequence"/>
</dbReference>
<gene>
    <name evidence="2" type="ORF">EVAR_56676_1</name>
</gene>
<name>A0A4C1YUD5_EUMVA</name>
<keyword evidence="3" id="KW-1185">Reference proteome</keyword>
<reference evidence="2 3" key="1">
    <citation type="journal article" date="2019" name="Commun. Biol.">
        <title>The bagworm genome reveals a unique fibroin gene that provides high tensile strength.</title>
        <authorList>
            <person name="Kono N."/>
            <person name="Nakamura H."/>
            <person name="Ohtoshi R."/>
            <person name="Tomita M."/>
            <person name="Numata K."/>
            <person name="Arakawa K."/>
        </authorList>
    </citation>
    <scope>NUCLEOTIDE SEQUENCE [LARGE SCALE GENOMIC DNA]</scope>
</reference>
<evidence type="ECO:0000313" key="2">
    <source>
        <dbReference type="EMBL" id="GBP79768.1"/>
    </source>
</evidence>
<dbReference type="EMBL" id="BGZK01001429">
    <property type="protein sequence ID" value="GBP79768.1"/>
    <property type="molecule type" value="Genomic_DNA"/>
</dbReference>
<organism evidence="2 3">
    <name type="scientific">Eumeta variegata</name>
    <name type="common">Bagworm moth</name>
    <name type="synonym">Eumeta japonica</name>
    <dbReference type="NCBI Taxonomy" id="151549"/>
    <lineage>
        <taxon>Eukaryota</taxon>
        <taxon>Metazoa</taxon>
        <taxon>Ecdysozoa</taxon>
        <taxon>Arthropoda</taxon>
        <taxon>Hexapoda</taxon>
        <taxon>Insecta</taxon>
        <taxon>Pterygota</taxon>
        <taxon>Neoptera</taxon>
        <taxon>Endopterygota</taxon>
        <taxon>Lepidoptera</taxon>
        <taxon>Glossata</taxon>
        <taxon>Ditrysia</taxon>
        <taxon>Tineoidea</taxon>
        <taxon>Psychidae</taxon>
        <taxon>Oiketicinae</taxon>
        <taxon>Eumeta</taxon>
    </lineage>
</organism>
<sequence length="141" mass="16153">MSCIHYIRGGVAMHFTYFTYERHMGWVHRFAMVPYRPSWFSASHCCLKHSPPRRAALNFRTEQAPPRMTPARRCSKWDLPNASSRLEVHHTDLVIRTRVGLSTSIEVMIGRRSAQRRHRGGAQNRLGAPLVTLSRGPSSVE</sequence>
<feature type="region of interest" description="Disordered" evidence="1">
    <location>
        <begin position="112"/>
        <end position="141"/>
    </location>
</feature>
<comment type="caution">
    <text evidence="2">The sequence shown here is derived from an EMBL/GenBank/DDBJ whole genome shotgun (WGS) entry which is preliminary data.</text>
</comment>
<evidence type="ECO:0000313" key="3">
    <source>
        <dbReference type="Proteomes" id="UP000299102"/>
    </source>
</evidence>